<sequence length="131" mass="14314">MSDTEIPVTPNAVTFLHHAQKDIKVVKNGFDWPAFFSPFVFGLPHLLRKIWVIGGILFALSVLSFFTPAGASEEDMIVIAVLSLGVGIGIGIWLGKNGRAHHAKSLLAQGYEFAHPEHELTKAAKLKWGIL</sequence>
<feature type="transmembrane region" description="Helical" evidence="1">
    <location>
        <begin position="50"/>
        <end position="70"/>
    </location>
</feature>
<gene>
    <name evidence="2" type="ORF">GCM10011332_31740</name>
</gene>
<comment type="caution">
    <text evidence="2">The sequence shown here is derived from an EMBL/GenBank/DDBJ whole genome shotgun (WGS) entry which is preliminary data.</text>
</comment>
<reference evidence="2" key="1">
    <citation type="journal article" date="2014" name="Int. J. Syst. Evol. Microbiol.">
        <title>Complete genome sequence of Corynebacterium casei LMG S-19264T (=DSM 44701T), isolated from a smear-ripened cheese.</title>
        <authorList>
            <consortium name="US DOE Joint Genome Institute (JGI-PGF)"/>
            <person name="Walter F."/>
            <person name="Albersmeier A."/>
            <person name="Kalinowski J."/>
            <person name="Ruckert C."/>
        </authorList>
    </citation>
    <scope>NUCLEOTIDE SEQUENCE</scope>
    <source>
        <strain evidence="2">CGMCC 1.15254</strain>
    </source>
</reference>
<accession>A0A917C795</accession>
<keyword evidence="1" id="KW-0472">Membrane</keyword>
<evidence type="ECO:0008006" key="4">
    <source>
        <dbReference type="Google" id="ProtNLM"/>
    </source>
</evidence>
<keyword evidence="3" id="KW-1185">Reference proteome</keyword>
<organism evidence="2 3">
    <name type="scientific">Terasakiella brassicae</name>
    <dbReference type="NCBI Taxonomy" id="1634917"/>
    <lineage>
        <taxon>Bacteria</taxon>
        <taxon>Pseudomonadati</taxon>
        <taxon>Pseudomonadota</taxon>
        <taxon>Alphaproteobacteria</taxon>
        <taxon>Rhodospirillales</taxon>
        <taxon>Terasakiellaceae</taxon>
        <taxon>Terasakiella</taxon>
    </lineage>
</organism>
<dbReference type="Proteomes" id="UP000632498">
    <property type="component" value="Unassembled WGS sequence"/>
</dbReference>
<reference evidence="2" key="2">
    <citation type="submission" date="2020-09" db="EMBL/GenBank/DDBJ databases">
        <authorList>
            <person name="Sun Q."/>
            <person name="Zhou Y."/>
        </authorList>
    </citation>
    <scope>NUCLEOTIDE SEQUENCE</scope>
    <source>
        <strain evidence="2">CGMCC 1.15254</strain>
    </source>
</reference>
<keyword evidence="1" id="KW-0812">Transmembrane</keyword>
<proteinExistence type="predicted"/>
<protein>
    <recommendedName>
        <fullName evidence="4">DUF2628 domain-containing protein</fullName>
    </recommendedName>
</protein>
<evidence type="ECO:0000256" key="1">
    <source>
        <dbReference type="SAM" id="Phobius"/>
    </source>
</evidence>
<feature type="transmembrane region" description="Helical" evidence="1">
    <location>
        <begin position="76"/>
        <end position="95"/>
    </location>
</feature>
<evidence type="ECO:0000313" key="2">
    <source>
        <dbReference type="EMBL" id="GGF75409.1"/>
    </source>
</evidence>
<name>A0A917C795_9PROT</name>
<dbReference type="EMBL" id="BMHV01000037">
    <property type="protein sequence ID" value="GGF75409.1"/>
    <property type="molecule type" value="Genomic_DNA"/>
</dbReference>
<evidence type="ECO:0000313" key="3">
    <source>
        <dbReference type="Proteomes" id="UP000632498"/>
    </source>
</evidence>
<dbReference type="AlphaFoldDB" id="A0A917C795"/>
<keyword evidence="1" id="KW-1133">Transmembrane helix</keyword>
<dbReference type="RefSeq" id="WP_188667017.1">
    <property type="nucleotide sequence ID" value="NZ_BMHV01000037.1"/>
</dbReference>